<dbReference type="PANTHER" id="PTHR32089">
    <property type="entry name" value="METHYL-ACCEPTING CHEMOTAXIS PROTEIN MCPB"/>
    <property type="match status" value="1"/>
</dbReference>
<dbReference type="InterPro" id="IPR029151">
    <property type="entry name" value="Sensor-like_sf"/>
</dbReference>
<name>A0A845L3T6_9FIRM</name>
<keyword evidence="1 2" id="KW-0807">Transducer</keyword>
<dbReference type="AlphaFoldDB" id="A0A845L3T6"/>
<evidence type="ECO:0000313" key="5">
    <source>
        <dbReference type="EMBL" id="MZP29270.1"/>
    </source>
</evidence>
<evidence type="ECO:0000256" key="1">
    <source>
        <dbReference type="ARBA" id="ARBA00023224"/>
    </source>
</evidence>
<sequence>MAPTESLVSLTPAVFLAGVAAFAVHHRFRKQENDTEALQKALQALAEGDLRENRYPQTADPLFTRVRETAGRWRETMKRLKGTVGPLNGVAEKLQIDLEEIRSGNERLAAQAGEVAVMTGDAARQGKEAESALRQAVEATRNIAGAAEDIHRQSRRSRDLARSGTEGARQVSGCMEEISRRSEEMHHVFVRLEELAAQIDTITATIGVISEQTQLLALNAAIEAARAGAAGAGFAVVAGEVKKLAVQSQTAVRDTGMMLTEIRKSVSSLAHLSAQGRDAVANGRASVHNIATLFRELSEAVDETERRLAEAATNRSVQVEAMTSSAGFIGGIVERFHQASQGVSAVAEEVRRQQNLLEELSRLGSVVFRESAVLQEITDPVRLLDEGAAGEDPAVRELQARIKALIQERKSSLEDESTHRPFAEELMRCYPQVEAAYSARENGAFIVSLPPAGLANARHRPWWKEAMAGMEYISEPYLSAITRHWCLTLSWPIRSPAGAISGVWGVDIAIEGGNRDETAGSRSGPTGPYGRRGGAASG</sequence>
<keyword evidence="6" id="KW-1185">Reference proteome</keyword>
<comment type="caution">
    <text evidence="5">The sequence shown here is derived from an EMBL/GenBank/DDBJ whole genome shotgun (WGS) entry which is preliminary data.</text>
</comment>
<reference evidence="5 6" key="1">
    <citation type="submission" date="2020-01" db="EMBL/GenBank/DDBJ databases">
        <title>Whole-genome sequence of Heliobacterium undosum DSM 13378.</title>
        <authorList>
            <person name="Kyndt J.A."/>
            <person name="Meyer T.E."/>
        </authorList>
    </citation>
    <scope>NUCLEOTIDE SEQUENCE [LARGE SCALE GENOMIC DNA]</scope>
    <source>
        <strain evidence="5 6">DSM 13378</strain>
    </source>
</reference>
<dbReference type="SMART" id="SM00283">
    <property type="entry name" value="MA"/>
    <property type="match status" value="1"/>
</dbReference>
<dbReference type="GO" id="GO:0016020">
    <property type="term" value="C:membrane"/>
    <property type="evidence" value="ECO:0007669"/>
    <property type="project" value="InterPro"/>
</dbReference>
<dbReference type="PANTHER" id="PTHR32089:SF112">
    <property type="entry name" value="LYSOZYME-LIKE PROTEIN-RELATED"/>
    <property type="match status" value="1"/>
</dbReference>
<feature type="domain" description="Methyl-accepting transducer" evidence="4">
    <location>
        <begin position="97"/>
        <end position="358"/>
    </location>
</feature>
<dbReference type="Pfam" id="PF00015">
    <property type="entry name" value="MCPsignal"/>
    <property type="match status" value="1"/>
</dbReference>
<dbReference type="GO" id="GO:0007165">
    <property type="term" value="P:signal transduction"/>
    <property type="evidence" value="ECO:0007669"/>
    <property type="project" value="UniProtKB-KW"/>
</dbReference>
<dbReference type="Pfam" id="PF22673">
    <property type="entry name" value="MCP-like_PDC_1"/>
    <property type="match status" value="1"/>
</dbReference>
<evidence type="ECO:0000256" key="3">
    <source>
        <dbReference type="SAM" id="MobiDB-lite"/>
    </source>
</evidence>
<dbReference type="InterPro" id="IPR004089">
    <property type="entry name" value="MCPsignal_dom"/>
</dbReference>
<gene>
    <name evidence="5" type="ORF">GTO91_06060</name>
</gene>
<dbReference type="CDD" id="cd18773">
    <property type="entry name" value="PDC1_HK_sensor"/>
    <property type="match status" value="1"/>
</dbReference>
<evidence type="ECO:0000313" key="6">
    <source>
        <dbReference type="Proteomes" id="UP000463470"/>
    </source>
</evidence>
<dbReference type="SUPFAM" id="SSF58104">
    <property type="entry name" value="Methyl-accepting chemotaxis protein (MCP) signaling domain"/>
    <property type="match status" value="1"/>
</dbReference>
<accession>A0A845L3T6</accession>
<protein>
    <recommendedName>
        <fullName evidence="4">Methyl-accepting transducer domain-containing protein</fullName>
    </recommendedName>
</protein>
<feature type="region of interest" description="Disordered" evidence="3">
    <location>
        <begin position="514"/>
        <end position="538"/>
    </location>
</feature>
<dbReference type="EMBL" id="WXEY01000004">
    <property type="protein sequence ID" value="MZP29270.1"/>
    <property type="molecule type" value="Genomic_DNA"/>
</dbReference>
<evidence type="ECO:0000256" key="2">
    <source>
        <dbReference type="PROSITE-ProRule" id="PRU00284"/>
    </source>
</evidence>
<dbReference type="Gene3D" id="1.10.287.950">
    <property type="entry name" value="Methyl-accepting chemotaxis protein"/>
    <property type="match status" value="1"/>
</dbReference>
<proteinExistence type="predicted"/>
<organism evidence="5 6">
    <name type="scientific">Heliomicrobium undosum</name>
    <dbReference type="NCBI Taxonomy" id="121734"/>
    <lineage>
        <taxon>Bacteria</taxon>
        <taxon>Bacillati</taxon>
        <taxon>Bacillota</taxon>
        <taxon>Clostridia</taxon>
        <taxon>Eubacteriales</taxon>
        <taxon>Heliobacteriaceae</taxon>
        <taxon>Heliomicrobium</taxon>
    </lineage>
</organism>
<evidence type="ECO:0000259" key="4">
    <source>
        <dbReference type="PROSITE" id="PS50111"/>
    </source>
</evidence>
<dbReference type="PROSITE" id="PS50111">
    <property type="entry name" value="CHEMOTAXIS_TRANSDUC_2"/>
    <property type="match status" value="1"/>
</dbReference>
<dbReference type="SUPFAM" id="SSF103190">
    <property type="entry name" value="Sensory domain-like"/>
    <property type="match status" value="1"/>
</dbReference>
<dbReference type="Gene3D" id="3.30.450.20">
    <property type="entry name" value="PAS domain"/>
    <property type="match status" value="1"/>
</dbReference>
<dbReference type="Proteomes" id="UP000463470">
    <property type="component" value="Unassembled WGS sequence"/>
</dbReference>